<proteinExistence type="predicted"/>
<accession>A0A1S3CTS1</accession>
<evidence type="ECO:0000256" key="1">
    <source>
        <dbReference type="SAM" id="MobiDB-lite"/>
    </source>
</evidence>
<dbReference type="RefSeq" id="XP_008467627.1">
    <property type="nucleotide sequence ID" value="XM_008469405.2"/>
</dbReference>
<evidence type="ECO:0000313" key="3">
    <source>
        <dbReference type="RefSeq" id="XP_008467627.1"/>
    </source>
</evidence>
<dbReference type="PaxDb" id="121845-A0A1S3CTS1"/>
<feature type="region of interest" description="Disordered" evidence="1">
    <location>
        <begin position="82"/>
        <end position="118"/>
    </location>
</feature>
<reference evidence="3" key="1">
    <citation type="submission" date="2025-08" db="UniProtKB">
        <authorList>
            <consortium name="RefSeq"/>
        </authorList>
    </citation>
    <scope>IDENTIFICATION</scope>
</reference>
<feature type="compositionally biased region" description="Polar residues" evidence="1">
    <location>
        <begin position="375"/>
        <end position="390"/>
    </location>
</feature>
<evidence type="ECO:0000313" key="2">
    <source>
        <dbReference type="Proteomes" id="UP000079169"/>
    </source>
</evidence>
<name>A0A1S3CTS1_DIACI</name>
<dbReference type="AlphaFoldDB" id="A0A1S3CTS1"/>
<sequence>MNQSQRSTKLKKDENQIVKSASPLHLRNKAVVDDMRENNVEIVDKSPSIITKPKLRSRLGISDQQLSATIEANNGIDKIKKNLGGDDFNSKESNSSAENRKRDIAEQNKNNYQNDETRFPMFEHKDQEDEKEVDKFVENKVSTNVSKLTLCQNNQTLNGSKIWEDNIDSDDDFVDSNQRRVKLSRSREKKDSSFTFTEPSAPNTKWKLKVLNSSINKSKLKQTKLTLEKKVGKIDITEVEGYNGGVAPGENQIILNEIPNQRTKKLIIEETQIQDEKKQSYSQTGVKHSSSLESHSSTDKNTNGKSFTQLSLPDESLFLPNAVSTQKTQRENKPSINTRQSYRMKRNNEMSPKKSSRQSLNKNKKSITMPKNEKSVSCSNQSNGKGNSTRKPLFLPRESRYNKKMDFTSQWRCPDCREYFLDSYGPDILKLRPPPKKCGHNSKYPATPPDFWDPMCS</sequence>
<feature type="region of interest" description="Disordered" evidence="1">
    <location>
        <begin position="1"/>
        <end position="21"/>
    </location>
</feature>
<keyword evidence="2" id="KW-1185">Reference proteome</keyword>
<organism evidence="2 3">
    <name type="scientific">Diaphorina citri</name>
    <name type="common">Asian citrus psyllid</name>
    <dbReference type="NCBI Taxonomy" id="121845"/>
    <lineage>
        <taxon>Eukaryota</taxon>
        <taxon>Metazoa</taxon>
        <taxon>Ecdysozoa</taxon>
        <taxon>Arthropoda</taxon>
        <taxon>Hexapoda</taxon>
        <taxon>Insecta</taxon>
        <taxon>Pterygota</taxon>
        <taxon>Neoptera</taxon>
        <taxon>Paraneoptera</taxon>
        <taxon>Hemiptera</taxon>
        <taxon>Sternorrhyncha</taxon>
        <taxon>Psylloidea</taxon>
        <taxon>Psyllidae</taxon>
        <taxon>Diaphorininae</taxon>
        <taxon>Diaphorina</taxon>
    </lineage>
</organism>
<gene>
    <name evidence="3" type="primary">LOC103505097</name>
</gene>
<feature type="region of interest" description="Disordered" evidence="1">
    <location>
        <begin position="275"/>
        <end position="397"/>
    </location>
</feature>
<feature type="compositionally biased region" description="Polar residues" evidence="1">
    <location>
        <begin position="299"/>
        <end position="311"/>
    </location>
</feature>
<dbReference type="Proteomes" id="UP000079169">
    <property type="component" value="Unplaced"/>
</dbReference>
<protein>
    <submittedName>
        <fullName evidence="3">Uncharacterized protein LOC103505097</fullName>
    </submittedName>
</protein>
<dbReference type="KEGG" id="dci:103505097"/>
<dbReference type="GeneID" id="103505097"/>